<reference evidence="2 3" key="1">
    <citation type="journal article" date="2023" name="Commun. Biol.">
        <title>Reorganization of the ancestral sex-determining regions during the evolution of trioecy in Pleodorina starrii.</title>
        <authorList>
            <person name="Takahashi K."/>
            <person name="Suzuki S."/>
            <person name="Kawai-Toyooka H."/>
            <person name="Yamamoto K."/>
            <person name="Hamaji T."/>
            <person name="Ootsuki R."/>
            <person name="Yamaguchi H."/>
            <person name="Kawachi M."/>
            <person name="Higashiyama T."/>
            <person name="Nozaki H."/>
        </authorList>
    </citation>
    <scope>NUCLEOTIDE SEQUENCE [LARGE SCALE GENOMIC DNA]</scope>
    <source>
        <strain evidence="2 3">NIES-4479</strain>
    </source>
</reference>
<feature type="region of interest" description="Disordered" evidence="1">
    <location>
        <begin position="37"/>
        <end position="58"/>
    </location>
</feature>
<gene>
    <name evidence="2" type="primary">PLEST005661</name>
    <name evidence="2" type="ORF">PLESTB_001556400</name>
</gene>
<dbReference type="OrthoDB" id="539168at2759"/>
<feature type="compositionally biased region" description="Pro residues" evidence="1">
    <location>
        <begin position="42"/>
        <end position="56"/>
    </location>
</feature>
<comment type="caution">
    <text evidence="2">The sequence shown here is derived from an EMBL/GenBank/DDBJ whole genome shotgun (WGS) entry which is preliminary data.</text>
</comment>
<proteinExistence type="predicted"/>
<dbReference type="AlphaFoldDB" id="A0A9W6BX84"/>
<evidence type="ECO:0000313" key="3">
    <source>
        <dbReference type="Proteomes" id="UP001165080"/>
    </source>
</evidence>
<dbReference type="Proteomes" id="UP001165080">
    <property type="component" value="Unassembled WGS sequence"/>
</dbReference>
<name>A0A9W6BX84_9CHLO</name>
<organism evidence="2 3">
    <name type="scientific">Pleodorina starrii</name>
    <dbReference type="NCBI Taxonomy" id="330485"/>
    <lineage>
        <taxon>Eukaryota</taxon>
        <taxon>Viridiplantae</taxon>
        <taxon>Chlorophyta</taxon>
        <taxon>core chlorophytes</taxon>
        <taxon>Chlorophyceae</taxon>
        <taxon>CS clade</taxon>
        <taxon>Chlamydomonadales</taxon>
        <taxon>Volvocaceae</taxon>
        <taxon>Pleodorina</taxon>
    </lineage>
</organism>
<evidence type="ECO:0000313" key="2">
    <source>
        <dbReference type="EMBL" id="GLC59942.1"/>
    </source>
</evidence>
<keyword evidence="3" id="KW-1185">Reference proteome</keyword>
<dbReference type="SUPFAM" id="SSF101447">
    <property type="entry name" value="Formin homology 2 domain (FH2 domain)"/>
    <property type="match status" value="1"/>
</dbReference>
<dbReference type="EMBL" id="BRXU01000031">
    <property type="protein sequence ID" value="GLC59942.1"/>
    <property type="molecule type" value="Genomic_DNA"/>
</dbReference>
<accession>A0A9W6BX84</accession>
<evidence type="ECO:0000256" key="1">
    <source>
        <dbReference type="SAM" id="MobiDB-lite"/>
    </source>
</evidence>
<protein>
    <submittedName>
        <fullName evidence="2">Uncharacterized protein</fullName>
    </submittedName>
</protein>
<sequence>MATASGAKGCAWRQCSLSLVRPRTVRRHMPCRAVQQTEAGMPPQPPPPPPPPPPPGSFTRRNLLQQFGGLGAAAAAGGVVGYLAGSRSGGDSNGGLSAAERADVDELRRELHFRRDYDGHVFVRDGRGSWWEVRLDAKLPGTLLLRDPQDGVFFVTYNNIQQIDLTDDYVVGSLFAGGDWEVLVQRVQARDDNGTLIDLKLPKEAFRDMISVLE</sequence>